<reference evidence="1 2" key="1">
    <citation type="submission" date="2018-05" db="EMBL/GenBank/DDBJ databases">
        <title>Methanosarcina gilichinskyana sp. nov., a novel methanogenic archaeon isolated from Holocene permafrost, North East Russia.</title>
        <authorList>
            <person name="Oshurkova V."/>
            <person name="Meer M."/>
            <person name="Bochkareva O."/>
            <person name="Shcherbakova V."/>
        </authorList>
    </citation>
    <scope>NUCLEOTIDE SEQUENCE [LARGE SCALE GENOMIC DNA]</scope>
    <source>
        <strain evidence="1 2">JL01</strain>
    </source>
</reference>
<dbReference type="CDD" id="cd07822">
    <property type="entry name" value="SRPBCC_4"/>
    <property type="match status" value="1"/>
</dbReference>
<sequence length="145" mass="16923">MIRKEIHTEIAINAPASRVWEVLIDFEAYQQWNPFIRKIDGVAKPGNRISAQMHLGNRRMTLHPDVLAVKPEKELRWSGHLYVPGIFDGEHCFIIEPLNENQVLFIQHEKFNGLLVPFFTSILAVTRNSFEEMNRALKERSEKEK</sequence>
<dbReference type="SUPFAM" id="SSF55961">
    <property type="entry name" value="Bet v1-like"/>
    <property type="match status" value="1"/>
</dbReference>
<dbReference type="EMBL" id="CP029709">
    <property type="protein sequence ID" value="QCR16202.1"/>
    <property type="molecule type" value="Genomic_DNA"/>
</dbReference>
<dbReference type="Proteomes" id="UP000300067">
    <property type="component" value="Chromosome"/>
</dbReference>
<protein>
    <submittedName>
        <fullName evidence="1">SRPBCC domain-containing protein</fullName>
    </submittedName>
</protein>
<accession>A0A4P8QX08</accession>
<evidence type="ECO:0000313" key="2">
    <source>
        <dbReference type="Proteomes" id="UP000300067"/>
    </source>
</evidence>
<dbReference type="InterPro" id="IPR019587">
    <property type="entry name" value="Polyketide_cyclase/dehydratase"/>
</dbReference>
<evidence type="ECO:0000313" key="1">
    <source>
        <dbReference type="EMBL" id="QCR16202.1"/>
    </source>
</evidence>
<dbReference type="PANTHER" id="PTHR36166:SF1">
    <property type="entry name" value="SRPBCC DOMAIN-CONTAINING PROTEIN"/>
    <property type="match status" value="1"/>
</dbReference>
<dbReference type="PANTHER" id="PTHR36166">
    <property type="entry name" value="CHROMOSOME 9, WHOLE GENOME SHOTGUN SEQUENCE"/>
    <property type="match status" value="1"/>
</dbReference>
<organism evidence="1 2">
    <name type="scientific">Methanosarcina mazei</name>
    <name type="common">Methanosarcina frisia</name>
    <dbReference type="NCBI Taxonomy" id="2209"/>
    <lineage>
        <taxon>Archaea</taxon>
        <taxon>Methanobacteriati</taxon>
        <taxon>Methanobacteriota</taxon>
        <taxon>Stenosarchaea group</taxon>
        <taxon>Methanomicrobia</taxon>
        <taxon>Methanosarcinales</taxon>
        <taxon>Methanosarcinaceae</taxon>
        <taxon>Methanosarcina</taxon>
    </lineage>
</organism>
<dbReference type="AlphaFoldDB" id="A0A4P8QX08"/>
<proteinExistence type="predicted"/>
<dbReference type="Pfam" id="PF10604">
    <property type="entry name" value="Polyketide_cyc2"/>
    <property type="match status" value="1"/>
</dbReference>
<dbReference type="InterPro" id="IPR023393">
    <property type="entry name" value="START-like_dom_sf"/>
</dbReference>
<gene>
    <name evidence="1" type="ORF">DKM28_09365</name>
</gene>
<dbReference type="Gene3D" id="3.30.530.20">
    <property type="match status" value="1"/>
</dbReference>
<name>A0A4P8QX08_METMZ</name>